<dbReference type="GO" id="GO:0016791">
    <property type="term" value="F:phosphatase activity"/>
    <property type="evidence" value="ECO:0007669"/>
    <property type="project" value="UniProtKB-ARBA"/>
</dbReference>
<dbReference type="AlphaFoldDB" id="A0A9P5NLW2"/>
<evidence type="ECO:0000313" key="4">
    <source>
        <dbReference type="Proteomes" id="UP000724874"/>
    </source>
</evidence>
<accession>A0A9P5NLW2</accession>
<gene>
    <name evidence="3" type="ORF">CPB84DRAFT_1837222</name>
</gene>
<dbReference type="EMBL" id="JADNYJ010000063">
    <property type="protein sequence ID" value="KAF8894923.1"/>
    <property type="molecule type" value="Genomic_DNA"/>
</dbReference>
<dbReference type="PROSITE" id="PS50056">
    <property type="entry name" value="TYR_PHOSPHATASE_2"/>
    <property type="match status" value="1"/>
</dbReference>
<evidence type="ECO:0000259" key="2">
    <source>
        <dbReference type="PROSITE" id="PS50056"/>
    </source>
</evidence>
<evidence type="ECO:0000313" key="3">
    <source>
        <dbReference type="EMBL" id="KAF8894923.1"/>
    </source>
</evidence>
<dbReference type="GO" id="GO:0140096">
    <property type="term" value="F:catalytic activity, acting on a protein"/>
    <property type="evidence" value="ECO:0007669"/>
    <property type="project" value="UniProtKB-ARBA"/>
</dbReference>
<dbReference type="InterPro" id="IPR029021">
    <property type="entry name" value="Prot-tyrosine_phosphatase-like"/>
</dbReference>
<name>A0A9P5NLW2_GYMJU</name>
<dbReference type="OrthoDB" id="266663at2759"/>
<dbReference type="InterPro" id="IPR057023">
    <property type="entry name" value="PTP-SAK"/>
</dbReference>
<reference evidence="3" key="1">
    <citation type="submission" date="2020-11" db="EMBL/GenBank/DDBJ databases">
        <authorList>
            <consortium name="DOE Joint Genome Institute"/>
            <person name="Ahrendt S."/>
            <person name="Riley R."/>
            <person name="Andreopoulos W."/>
            <person name="LaButti K."/>
            <person name="Pangilinan J."/>
            <person name="Ruiz-duenas F.J."/>
            <person name="Barrasa J.M."/>
            <person name="Sanchez-Garcia M."/>
            <person name="Camarero S."/>
            <person name="Miyauchi S."/>
            <person name="Serrano A."/>
            <person name="Linde D."/>
            <person name="Babiker R."/>
            <person name="Drula E."/>
            <person name="Ayuso-Fernandez I."/>
            <person name="Pacheco R."/>
            <person name="Padilla G."/>
            <person name="Ferreira P."/>
            <person name="Barriuso J."/>
            <person name="Kellner H."/>
            <person name="Castanera R."/>
            <person name="Alfaro M."/>
            <person name="Ramirez L."/>
            <person name="Pisabarro A.G."/>
            <person name="Kuo A."/>
            <person name="Tritt A."/>
            <person name="Lipzen A."/>
            <person name="He G."/>
            <person name="Yan M."/>
            <person name="Ng V."/>
            <person name="Cullen D."/>
            <person name="Martin F."/>
            <person name="Rosso M.-N."/>
            <person name="Henrissat B."/>
            <person name="Hibbett D."/>
            <person name="Martinez A.T."/>
            <person name="Grigoriev I.V."/>
        </authorList>
    </citation>
    <scope>NUCLEOTIDE SEQUENCE</scope>
    <source>
        <strain evidence="3">AH 44721</strain>
    </source>
</reference>
<dbReference type="PANTHER" id="PTHR23339">
    <property type="entry name" value="TYROSINE SPECIFIC PROTEIN PHOSPHATASE AND DUAL SPECIFICITY PROTEIN PHOSPHATASE"/>
    <property type="match status" value="1"/>
</dbReference>
<dbReference type="Proteomes" id="UP000724874">
    <property type="component" value="Unassembled WGS sequence"/>
</dbReference>
<protein>
    <submittedName>
        <fullName evidence="3">Protein-tyrosine phosphatase-like protein</fullName>
    </submittedName>
</protein>
<dbReference type="InterPro" id="IPR050561">
    <property type="entry name" value="PTP"/>
</dbReference>
<keyword evidence="4" id="KW-1185">Reference proteome</keyword>
<dbReference type="InterPro" id="IPR000387">
    <property type="entry name" value="Tyr_Pase_dom"/>
</dbReference>
<comment type="caution">
    <text evidence="3">The sequence shown here is derived from an EMBL/GenBank/DDBJ whole genome shotgun (WGS) entry which is preliminary data.</text>
</comment>
<dbReference type="SMART" id="SM00404">
    <property type="entry name" value="PTPc_motif"/>
    <property type="match status" value="1"/>
</dbReference>
<proteinExistence type="predicted"/>
<dbReference type="Gene3D" id="3.90.190.10">
    <property type="entry name" value="Protein tyrosine phosphatase superfamily"/>
    <property type="match status" value="1"/>
</dbReference>
<dbReference type="SUPFAM" id="SSF52799">
    <property type="entry name" value="(Phosphotyrosine protein) phosphatases II"/>
    <property type="match status" value="1"/>
</dbReference>
<keyword evidence="1" id="KW-0378">Hydrolase</keyword>
<evidence type="ECO:0000256" key="1">
    <source>
        <dbReference type="ARBA" id="ARBA00022801"/>
    </source>
</evidence>
<dbReference type="InterPro" id="IPR003595">
    <property type="entry name" value="Tyr_Pase_cat"/>
</dbReference>
<organism evidence="3 4">
    <name type="scientific">Gymnopilus junonius</name>
    <name type="common">Spectacular rustgill mushroom</name>
    <name type="synonym">Gymnopilus spectabilis subsp. junonius</name>
    <dbReference type="NCBI Taxonomy" id="109634"/>
    <lineage>
        <taxon>Eukaryota</taxon>
        <taxon>Fungi</taxon>
        <taxon>Dikarya</taxon>
        <taxon>Basidiomycota</taxon>
        <taxon>Agaricomycotina</taxon>
        <taxon>Agaricomycetes</taxon>
        <taxon>Agaricomycetidae</taxon>
        <taxon>Agaricales</taxon>
        <taxon>Agaricineae</taxon>
        <taxon>Hymenogastraceae</taxon>
        <taxon>Gymnopilus</taxon>
    </lineage>
</organism>
<sequence>MVDSEERLAVLASQHHVSAFNRARFGPQGSPVRYLPLSLHLPEQFNQLRQRQLLLTAELSSWWPSQPSIPVPSLSLQDEIMAAMSEPLCPTSPTLKTSLSHPINISMVIPPDLVALISSHALLSSSRYTPTVLEIPPSFTLHRLSSLRIPRVSHFQSNTPVPALPVFSSLTTQTNSTHFRTRSNVTDALQAAISTDIEKQPSEYLKNTVMSSFTSDSSISLSSLSFSVTMSSPVVLQPANQSVSAAMPIASILKIPSARSELGQAFRSQQSTATTSSFLIGNLFLSSCPGKKVRLNGPVKGRRGVCRDLETDMKKIKDLRVGCVVCCLDDSELEFLGAPWPEYECTAKKFGIDILRVPPISPSCLDVHLVNLINQYSLQGIPVLVHCRGGVGRAGVVACCWMIRLGLCGWLDSEGTDQDTSADEKALEFVEKAIAFIRTRRSVKAVETYEQVKFLNDYVRYLYQGFRTSLD</sequence>
<feature type="domain" description="Tyrosine specific protein phosphatases" evidence="2">
    <location>
        <begin position="367"/>
        <end position="441"/>
    </location>
</feature>
<dbReference type="Pfam" id="PF22784">
    <property type="entry name" value="PTP-SAK"/>
    <property type="match status" value="1"/>
</dbReference>